<evidence type="ECO:0000313" key="1">
    <source>
        <dbReference type="EMBL" id="GAA1737266.1"/>
    </source>
</evidence>
<keyword evidence="2" id="KW-1185">Reference proteome</keyword>
<sequence length="198" mass="20585">MTAAGQRQGPSLRPSNRDLLAASASANLGGANCAGREIEWADGERSWTSARSAGTALAAAAPLVDICGGCAVIVACAKWAELDHYTGIAGGRPFVRGVPRPYAWVHRRDPDIELVPSPASAQDATDIDHLAVERACAGEPPERLSTAERAEVIRRMNAQGSTDSVIGARIGLTARAVQKIRQNLGLAAVPGVGGRRSS</sequence>
<organism evidence="1 2">
    <name type="scientific">Aeromicrobium alkaliterrae</name>
    <dbReference type="NCBI Taxonomy" id="302168"/>
    <lineage>
        <taxon>Bacteria</taxon>
        <taxon>Bacillati</taxon>
        <taxon>Actinomycetota</taxon>
        <taxon>Actinomycetes</taxon>
        <taxon>Propionibacteriales</taxon>
        <taxon>Nocardioidaceae</taxon>
        <taxon>Aeromicrobium</taxon>
    </lineage>
</organism>
<reference evidence="2" key="1">
    <citation type="journal article" date="2019" name="Int. J. Syst. Evol. Microbiol.">
        <title>The Global Catalogue of Microorganisms (GCM) 10K type strain sequencing project: providing services to taxonomists for standard genome sequencing and annotation.</title>
        <authorList>
            <consortium name="The Broad Institute Genomics Platform"/>
            <consortium name="The Broad Institute Genome Sequencing Center for Infectious Disease"/>
            <person name="Wu L."/>
            <person name="Ma J."/>
        </authorList>
    </citation>
    <scope>NUCLEOTIDE SEQUENCE [LARGE SCALE GENOMIC DNA]</scope>
    <source>
        <strain evidence="2">JCM 13518</strain>
    </source>
</reference>
<gene>
    <name evidence="1" type="ORF">GCM10009710_16870</name>
</gene>
<name>A0ABP4VYK9_9ACTN</name>
<proteinExistence type="predicted"/>
<evidence type="ECO:0008006" key="3">
    <source>
        <dbReference type="Google" id="ProtNLM"/>
    </source>
</evidence>
<protein>
    <recommendedName>
        <fullName evidence="3">4Fe-4S Wbl-type domain-containing protein</fullName>
    </recommendedName>
</protein>
<dbReference type="EMBL" id="BAAAME010000004">
    <property type="protein sequence ID" value="GAA1737266.1"/>
    <property type="molecule type" value="Genomic_DNA"/>
</dbReference>
<dbReference type="Proteomes" id="UP001501057">
    <property type="component" value="Unassembled WGS sequence"/>
</dbReference>
<comment type="caution">
    <text evidence="1">The sequence shown here is derived from an EMBL/GenBank/DDBJ whole genome shotgun (WGS) entry which is preliminary data.</text>
</comment>
<dbReference type="RefSeq" id="WP_344199998.1">
    <property type="nucleotide sequence ID" value="NZ_BAAAME010000004.1"/>
</dbReference>
<evidence type="ECO:0000313" key="2">
    <source>
        <dbReference type="Proteomes" id="UP001501057"/>
    </source>
</evidence>
<accession>A0ABP4VYK9</accession>